<evidence type="ECO:0000256" key="13">
    <source>
        <dbReference type="ARBA" id="ARBA00049886"/>
    </source>
</evidence>
<keyword evidence="7 14" id="KW-0479">Metal-binding</keyword>
<dbReference type="Pfam" id="PF00383">
    <property type="entry name" value="dCMP_cyt_deam_1"/>
    <property type="match status" value="1"/>
</dbReference>
<protein>
    <recommendedName>
        <fullName evidence="14">Riboflavin biosynthesis protein RibD</fullName>
    </recommendedName>
    <domain>
        <recommendedName>
            <fullName evidence="14">Diaminohydroxyphosphoribosylaminopyrimidine deaminase</fullName>
            <shortName evidence="14">DRAP deaminase</shortName>
            <ecNumber evidence="14">3.5.4.26</ecNumber>
        </recommendedName>
        <alternativeName>
            <fullName evidence="14">Riboflavin-specific deaminase</fullName>
        </alternativeName>
    </domain>
    <domain>
        <recommendedName>
            <fullName evidence="14">5-amino-6-(5-phosphoribosylamino)uracil reductase</fullName>
            <ecNumber evidence="14">1.1.1.193</ecNumber>
        </recommendedName>
        <alternativeName>
            <fullName evidence="14">HTP reductase</fullName>
        </alternativeName>
    </domain>
</protein>
<keyword evidence="14" id="KW-0378">Hydrolase</keyword>
<dbReference type="InterPro" id="IPR011549">
    <property type="entry name" value="RibD_C"/>
</dbReference>
<dbReference type="NCBIfam" id="TIGR00227">
    <property type="entry name" value="ribD_Cterm"/>
    <property type="match status" value="1"/>
</dbReference>
<dbReference type="PIRSF" id="PIRSF006769">
    <property type="entry name" value="RibD"/>
    <property type="match status" value="1"/>
</dbReference>
<reference evidence="18" key="1">
    <citation type="journal article" date="2019" name="Int. J. Syst. Evol. Microbiol.">
        <title>The Global Catalogue of Microorganisms (GCM) 10K type strain sequencing project: providing services to taxonomists for standard genome sequencing and annotation.</title>
        <authorList>
            <consortium name="The Broad Institute Genomics Platform"/>
            <consortium name="The Broad Institute Genome Sequencing Center for Infectious Disease"/>
            <person name="Wu L."/>
            <person name="Ma J."/>
        </authorList>
    </citation>
    <scope>NUCLEOTIDE SEQUENCE [LARGE SCALE GENOMIC DNA]</scope>
    <source>
        <strain evidence="18">JCM 9651</strain>
    </source>
</reference>
<evidence type="ECO:0000256" key="6">
    <source>
        <dbReference type="ARBA" id="ARBA00022619"/>
    </source>
</evidence>
<dbReference type="PROSITE" id="PS00903">
    <property type="entry name" value="CYT_DCMP_DEAMINASES_1"/>
    <property type="match status" value="1"/>
</dbReference>
<evidence type="ECO:0000256" key="5">
    <source>
        <dbReference type="ARBA" id="ARBA00007417"/>
    </source>
</evidence>
<keyword evidence="6 14" id="KW-0686">Riboflavin biosynthesis</keyword>
<dbReference type="PANTHER" id="PTHR38011">
    <property type="entry name" value="DIHYDROFOLATE REDUCTASE FAMILY PROTEIN (AFU_ORTHOLOGUE AFUA_8G06820)"/>
    <property type="match status" value="1"/>
</dbReference>
<dbReference type="EMBL" id="BAAAYL010000001">
    <property type="protein sequence ID" value="GAA3369131.1"/>
    <property type="molecule type" value="Genomic_DNA"/>
</dbReference>
<proteinExistence type="inferred from homology"/>
<comment type="pathway">
    <text evidence="2 14">Cofactor biosynthesis; riboflavin biosynthesis; 5-amino-6-(D-ribitylamino)uracil from GTP: step 2/4.</text>
</comment>
<dbReference type="InterPro" id="IPR016192">
    <property type="entry name" value="APOBEC/CMP_deaminase_Zn-bd"/>
</dbReference>
<evidence type="ECO:0000256" key="9">
    <source>
        <dbReference type="ARBA" id="ARBA00022857"/>
    </source>
</evidence>
<evidence type="ECO:0000313" key="18">
    <source>
        <dbReference type="Proteomes" id="UP001499990"/>
    </source>
</evidence>
<feature type="region of interest" description="Disordered" evidence="15">
    <location>
        <begin position="360"/>
        <end position="393"/>
    </location>
</feature>
<dbReference type="InterPro" id="IPR002734">
    <property type="entry name" value="RibDG_C"/>
</dbReference>
<evidence type="ECO:0000313" key="17">
    <source>
        <dbReference type="EMBL" id="GAA3369131.1"/>
    </source>
</evidence>
<comment type="pathway">
    <text evidence="3 14">Cofactor biosynthesis; riboflavin biosynthesis; 5-amino-6-(D-ribitylamino)uracil from GTP: step 3/4.</text>
</comment>
<dbReference type="PANTHER" id="PTHR38011:SF7">
    <property type="entry name" value="2,5-DIAMINO-6-RIBOSYLAMINO-4(3H)-PYRIMIDINONE 5'-PHOSPHATE REDUCTASE"/>
    <property type="match status" value="1"/>
</dbReference>
<dbReference type="Proteomes" id="UP001499990">
    <property type="component" value="Unassembled WGS sequence"/>
</dbReference>
<dbReference type="SUPFAM" id="SSF53597">
    <property type="entry name" value="Dihydrofolate reductase-like"/>
    <property type="match status" value="1"/>
</dbReference>
<comment type="caution">
    <text evidence="17">The sequence shown here is derived from an EMBL/GenBank/DDBJ whole genome shotgun (WGS) entry which is preliminary data.</text>
</comment>
<comment type="catalytic activity">
    <reaction evidence="13 14">
        <text>2,5-diamino-6-hydroxy-4-(5-phosphoribosylamino)-pyrimidine + H2O + H(+) = 5-amino-6-(5-phospho-D-ribosylamino)uracil + NH4(+)</text>
        <dbReference type="Rhea" id="RHEA:21868"/>
        <dbReference type="ChEBI" id="CHEBI:15377"/>
        <dbReference type="ChEBI" id="CHEBI:15378"/>
        <dbReference type="ChEBI" id="CHEBI:28938"/>
        <dbReference type="ChEBI" id="CHEBI:58453"/>
        <dbReference type="ChEBI" id="CHEBI:58614"/>
        <dbReference type="EC" id="3.5.4.26"/>
    </reaction>
</comment>
<dbReference type="PROSITE" id="PS51747">
    <property type="entry name" value="CYT_DCMP_DEAMINASES_2"/>
    <property type="match status" value="1"/>
</dbReference>
<dbReference type="NCBIfam" id="TIGR00326">
    <property type="entry name" value="eubact_ribD"/>
    <property type="match status" value="1"/>
</dbReference>
<evidence type="ECO:0000256" key="4">
    <source>
        <dbReference type="ARBA" id="ARBA00005259"/>
    </source>
</evidence>
<dbReference type="InterPro" id="IPR004794">
    <property type="entry name" value="Eubact_RibD"/>
</dbReference>
<dbReference type="SUPFAM" id="SSF53927">
    <property type="entry name" value="Cytidine deaminase-like"/>
    <property type="match status" value="1"/>
</dbReference>
<dbReference type="Gene3D" id="3.40.430.10">
    <property type="entry name" value="Dihydrofolate Reductase, subunit A"/>
    <property type="match status" value="1"/>
</dbReference>
<comment type="similarity">
    <text evidence="4 14">In the N-terminal section; belongs to the cytidine and deoxycytidylate deaminase family.</text>
</comment>
<evidence type="ECO:0000256" key="15">
    <source>
        <dbReference type="SAM" id="MobiDB-lite"/>
    </source>
</evidence>
<dbReference type="InterPro" id="IPR016193">
    <property type="entry name" value="Cytidine_deaminase-like"/>
</dbReference>
<accession>A0ABP6S6D8</accession>
<evidence type="ECO:0000256" key="12">
    <source>
        <dbReference type="ARBA" id="ARBA00049861"/>
    </source>
</evidence>
<dbReference type="EC" id="1.1.1.193" evidence="14"/>
<dbReference type="EC" id="3.5.4.26" evidence="14"/>
<keyword evidence="8 14" id="KW-0862">Zinc</keyword>
<evidence type="ECO:0000256" key="8">
    <source>
        <dbReference type="ARBA" id="ARBA00022833"/>
    </source>
</evidence>
<evidence type="ECO:0000256" key="14">
    <source>
        <dbReference type="PIRNR" id="PIRNR006769"/>
    </source>
</evidence>
<dbReference type="InterPro" id="IPR002125">
    <property type="entry name" value="CMP_dCMP_dom"/>
</dbReference>
<name>A0ABP6S6D8_9ACTN</name>
<comment type="function">
    <text evidence="1 14">Converts 2,5-diamino-6-(ribosylamino)-4(3h)-pyrimidinone 5'-phosphate into 5-amino-6-(ribosylamino)-2,4(1h,3h)-pyrimidinedione 5'-phosphate.</text>
</comment>
<dbReference type="CDD" id="cd01284">
    <property type="entry name" value="Riboflavin_deaminase-reductase"/>
    <property type="match status" value="1"/>
</dbReference>
<evidence type="ECO:0000256" key="11">
    <source>
        <dbReference type="ARBA" id="ARBA00023268"/>
    </source>
</evidence>
<evidence type="ECO:0000259" key="16">
    <source>
        <dbReference type="PROSITE" id="PS51747"/>
    </source>
</evidence>
<feature type="domain" description="CMP/dCMP-type deaminase" evidence="16">
    <location>
        <begin position="4"/>
        <end position="126"/>
    </location>
</feature>
<evidence type="ECO:0000256" key="2">
    <source>
        <dbReference type="ARBA" id="ARBA00004882"/>
    </source>
</evidence>
<dbReference type="RefSeq" id="WP_345034874.1">
    <property type="nucleotide sequence ID" value="NZ_BAAAYL010000001.1"/>
</dbReference>
<gene>
    <name evidence="17" type="primary">ribD</name>
    <name evidence="17" type="ORF">GCM10020367_10280</name>
</gene>
<keyword evidence="18" id="KW-1185">Reference proteome</keyword>
<keyword evidence="9 14" id="KW-0521">NADP</keyword>
<evidence type="ECO:0000256" key="3">
    <source>
        <dbReference type="ARBA" id="ARBA00004910"/>
    </source>
</evidence>
<evidence type="ECO:0000256" key="10">
    <source>
        <dbReference type="ARBA" id="ARBA00023002"/>
    </source>
</evidence>
<dbReference type="Pfam" id="PF01872">
    <property type="entry name" value="RibD_C"/>
    <property type="match status" value="1"/>
</dbReference>
<dbReference type="InterPro" id="IPR024072">
    <property type="entry name" value="DHFR-like_dom_sf"/>
</dbReference>
<keyword evidence="10 14" id="KW-0560">Oxidoreductase</keyword>
<comment type="cofactor">
    <cofactor evidence="14">
        <name>Zn(2+)</name>
        <dbReference type="ChEBI" id="CHEBI:29105"/>
    </cofactor>
    <text evidence="14">Binds 1 zinc ion.</text>
</comment>
<keyword evidence="11" id="KW-0511">Multifunctional enzyme</keyword>
<comment type="similarity">
    <text evidence="5 14">In the C-terminal section; belongs to the HTP reductase family.</text>
</comment>
<comment type="catalytic activity">
    <reaction evidence="12 14">
        <text>5-amino-6-(5-phospho-D-ribitylamino)uracil + NADP(+) = 5-amino-6-(5-phospho-D-ribosylamino)uracil + NADPH + H(+)</text>
        <dbReference type="Rhea" id="RHEA:17845"/>
        <dbReference type="ChEBI" id="CHEBI:15378"/>
        <dbReference type="ChEBI" id="CHEBI:57783"/>
        <dbReference type="ChEBI" id="CHEBI:58349"/>
        <dbReference type="ChEBI" id="CHEBI:58421"/>
        <dbReference type="ChEBI" id="CHEBI:58453"/>
        <dbReference type="EC" id="1.1.1.193"/>
    </reaction>
</comment>
<evidence type="ECO:0000256" key="7">
    <source>
        <dbReference type="ARBA" id="ARBA00022723"/>
    </source>
</evidence>
<dbReference type="Gene3D" id="3.40.140.10">
    <property type="entry name" value="Cytidine Deaminase, domain 2"/>
    <property type="match status" value="1"/>
</dbReference>
<dbReference type="InterPro" id="IPR050765">
    <property type="entry name" value="Riboflavin_Biosynth_HTPR"/>
</dbReference>
<organism evidence="17 18">
    <name type="scientific">Streptomyces sannanensis</name>
    <dbReference type="NCBI Taxonomy" id="285536"/>
    <lineage>
        <taxon>Bacteria</taxon>
        <taxon>Bacillati</taxon>
        <taxon>Actinomycetota</taxon>
        <taxon>Actinomycetes</taxon>
        <taxon>Kitasatosporales</taxon>
        <taxon>Streptomycetaceae</taxon>
        <taxon>Streptomyces</taxon>
    </lineage>
</organism>
<evidence type="ECO:0000256" key="1">
    <source>
        <dbReference type="ARBA" id="ARBA00002151"/>
    </source>
</evidence>
<sequence length="393" mass="40035">MATAADAYAMRRAIELAARGLGSTSPNPVVGCVILDASGERVGEGYHQRAGGPHAEVHALRRAGVPACGGTAFVTLEPCNHTGRTGPCSQALIDAGIARVVYAVSDPNLQATGGAEALRAAGVQVEHGLLAEEAEAVNAAWLTSVRLGRPYVVWKYAATLDGRIAAADGSSRWITSAESRADVHRLRAEADAVVVGSGTARADDPHLAVRGIAGAAQPLRVVVDTNGTAVKPGARVLDDAAPTLVAVAEDVECDLPAEVVRLPRTAKGIDIPALLAVLHERNVRSVLLEGGPTLAAAFVAAGAVDKVVGYLAPAFLGGGPSALADAGITSITEALRLDITEAVRIGPDLRITAHPIPASVDTGGALSGPWRGSGDRPPGKHSPAVSTEAPKEH</sequence>